<dbReference type="Proteomes" id="UP001277561">
    <property type="component" value="Unassembled WGS sequence"/>
</dbReference>
<proteinExistence type="predicted"/>
<evidence type="ECO:0000313" key="2">
    <source>
        <dbReference type="Proteomes" id="UP001277561"/>
    </source>
</evidence>
<organism evidence="1 2">
    <name type="scientific">Agrobacterium rosae</name>
    <dbReference type="NCBI Taxonomy" id="1972867"/>
    <lineage>
        <taxon>Bacteria</taxon>
        <taxon>Pseudomonadati</taxon>
        <taxon>Pseudomonadota</taxon>
        <taxon>Alphaproteobacteria</taxon>
        <taxon>Hyphomicrobiales</taxon>
        <taxon>Rhizobiaceae</taxon>
        <taxon>Rhizobium/Agrobacterium group</taxon>
        <taxon>Agrobacterium</taxon>
    </lineage>
</organism>
<reference evidence="1" key="1">
    <citation type="journal article" date="2023" name="Phytobiomes J">
        <title>Deciphering the key players within the bacterial microbiota associated with aerial crown gall tumors on rhododendron: Insights into the gallobiome.</title>
        <authorList>
            <person name="Kuzmanovic N."/>
            <person name="Nesme J."/>
            <person name="Wolf J."/>
            <person name="Neumann-Schaal M."/>
            <person name="Petersen J."/>
            <person name="Fernandez-Gnecco G."/>
            <person name="Sproeer C."/>
            <person name="Bunk B."/>
            <person name="Overmann J."/>
            <person name="Sorensen S.J."/>
            <person name="Idczak E."/>
            <person name="Smalla K."/>
        </authorList>
    </citation>
    <scope>NUCLEOTIDE SEQUENCE [LARGE SCALE GENOMIC DNA]</scope>
    <source>
        <strain evidence="1">Rho-14.1</strain>
    </source>
</reference>
<dbReference type="RefSeq" id="WP_320188245.1">
    <property type="nucleotide sequence ID" value="NZ_CP192764.1"/>
</dbReference>
<evidence type="ECO:0000313" key="1">
    <source>
        <dbReference type="EMBL" id="MDX8329613.1"/>
    </source>
</evidence>
<keyword evidence="2" id="KW-1185">Reference proteome</keyword>
<comment type="caution">
    <text evidence="1">The sequence shown here is derived from an EMBL/GenBank/DDBJ whole genome shotgun (WGS) entry which is preliminary data.</text>
</comment>
<protein>
    <recommendedName>
        <fullName evidence="3">HNH endonuclease</fullName>
    </recommendedName>
</protein>
<accession>A0ABU4VVU4</accession>
<name>A0ABU4VVU4_9HYPH</name>
<evidence type="ECO:0008006" key="3">
    <source>
        <dbReference type="Google" id="ProtNLM"/>
    </source>
</evidence>
<gene>
    <name evidence="1" type="ORF">RMS29_10275</name>
</gene>
<sequence length="156" mass="18317">MPDESFPTLASLKEDLIYVICLDCELLRKLDYNALFEAYDDADLLTLKKKIAKEVVNCERNIEGYHHRCRLRFYDGHETKKIKFEKPPSPRLEYLCSWEIVVGKCRYCGHVSHLERWRVSKVTKPGMTLDDLKKHLRCKKCNCKGDVELTLAKLPR</sequence>
<dbReference type="EMBL" id="JAVRAD010000003">
    <property type="protein sequence ID" value="MDX8329613.1"/>
    <property type="molecule type" value="Genomic_DNA"/>
</dbReference>